<feature type="binding site" evidence="11">
    <location>
        <begin position="14"/>
        <end position="21"/>
    </location>
    <ligand>
        <name>ATP</name>
        <dbReference type="ChEBI" id="CHEBI:30616"/>
    </ligand>
</feature>
<reference evidence="14 15" key="1">
    <citation type="submission" date="2019-08" db="EMBL/GenBank/DDBJ databases">
        <title>In-depth cultivation of the pig gut microbiome towards novel bacterial diversity and tailored functional studies.</title>
        <authorList>
            <person name="Wylensek D."/>
            <person name="Hitch T.C.A."/>
            <person name="Clavel T."/>
        </authorList>
    </citation>
    <scope>NUCLEOTIDE SEQUENCE [LARGE SCALE GENOMIC DNA]</scope>
    <source>
        <strain evidence="14 15">Oil+RF-744-WCA-WT-13</strain>
    </source>
</reference>
<dbReference type="EMBL" id="VUMV01000002">
    <property type="protein sequence ID" value="MST81390.1"/>
    <property type="molecule type" value="Genomic_DNA"/>
</dbReference>
<dbReference type="CDD" id="cd01998">
    <property type="entry name" value="MnmA_TRMU-like"/>
    <property type="match status" value="1"/>
</dbReference>
<dbReference type="InterPro" id="IPR046884">
    <property type="entry name" value="MnmA-like_central"/>
</dbReference>
<feature type="binding site" evidence="11">
    <location>
        <position position="40"/>
    </location>
    <ligand>
        <name>ATP</name>
        <dbReference type="ChEBI" id="CHEBI:30616"/>
    </ligand>
</feature>
<evidence type="ECO:0000256" key="8">
    <source>
        <dbReference type="ARBA" id="ARBA00023157"/>
    </source>
</evidence>
<name>A0A7X2P6Z3_9FIRM</name>
<organism evidence="14 15">
    <name type="scientific">Bilifractor porci</name>
    <dbReference type="NCBI Taxonomy" id="2606636"/>
    <lineage>
        <taxon>Bacteria</taxon>
        <taxon>Bacillati</taxon>
        <taxon>Bacillota</taxon>
        <taxon>Clostridia</taxon>
        <taxon>Lachnospirales</taxon>
        <taxon>Lachnospiraceae</taxon>
        <taxon>Bilifractor</taxon>
    </lineage>
</organism>
<evidence type="ECO:0000256" key="9">
    <source>
        <dbReference type="ARBA" id="ARBA00051542"/>
    </source>
</evidence>
<feature type="site" description="Interaction with tRNA" evidence="11">
    <location>
        <position position="134"/>
    </location>
</feature>
<comment type="function">
    <text evidence="10 11">Catalyzes the 2-thiolation of uridine at the wobble position (U34) of tRNA, leading to the formation of s(2)U34.</text>
</comment>
<dbReference type="GO" id="GO:0103016">
    <property type="term" value="F:tRNA-uridine 2-sulfurtransferase activity"/>
    <property type="evidence" value="ECO:0007669"/>
    <property type="project" value="UniProtKB-EC"/>
</dbReference>
<evidence type="ECO:0000313" key="15">
    <source>
        <dbReference type="Proteomes" id="UP000466864"/>
    </source>
</evidence>
<keyword evidence="7 11" id="KW-0694">RNA-binding</keyword>
<accession>A0A7X2P6Z3</accession>
<evidence type="ECO:0000256" key="5">
    <source>
        <dbReference type="ARBA" id="ARBA00022741"/>
    </source>
</evidence>
<dbReference type="Pfam" id="PF20258">
    <property type="entry name" value="tRNA_Me_trans_C"/>
    <property type="match status" value="1"/>
</dbReference>
<keyword evidence="15" id="KW-1185">Reference proteome</keyword>
<comment type="catalytic activity">
    <reaction evidence="9 11">
        <text>S-sulfanyl-L-cysteinyl-[protein] + uridine(34) in tRNA + AH2 + ATP = 2-thiouridine(34) in tRNA + L-cysteinyl-[protein] + A + AMP + diphosphate + H(+)</text>
        <dbReference type="Rhea" id="RHEA:47032"/>
        <dbReference type="Rhea" id="RHEA-COMP:10131"/>
        <dbReference type="Rhea" id="RHEA-COMP:11726"/>
        <dbReference type="Rhea" id="RHEA-COMP:11727"/>
        <dbReference type="Rhea" id="RHEA-COMP:11728"/>
        <dbReference type="ChEBI" id="CHEBI:13193"/>
        <dbReference type="ChEBI" id="CHEBI:15378"/>
        <dbReference type="ChEBI" id="CHEBI:17499"/>
        <dbReference type="ChEBI" id="CHEBI:29950"/>
        <dbReference type="ChEBI" id="CHEBI:30616"/>
        <dbReference type="ChEBI" id="CHEBI:33019"/>
        <dbReference type="ChEBI" id="CHEBI:61963"/>
        <dbReference type="ChEBI" id="CHEBI:65315"/>
        <dbReference type="ChEBI" id="CHEBI:87170"/>
        <dbReference type="ChEBI" id="CHEBI:456215"/>
        <dbReference type="EC" id="2.8.1.13"/>
    </reaction>
</comment>
<keyword evidence="2 11" id="KW-0820">tRNA-binding</keyword>
<dbReference type="InterPro" id="IPR046885">
    <property type="entry name" value="MnmA-like_C"/>
</dbReference>
<dbReference type="RefSeq" id="WP_154457201.1">
    <property type="nucleotide sequence ID" value="NZ_VUMV01000002.1"/>
</dbReference>
<evidence type="ECO:0000259" key="13">
    <source>
        <dbReference type="Pfam" id="PF20259"/>
    </source>
</evidence>
<keyword evidence="3 11" id="KW-0808">Transferase</keyword>
<dbReference type="SUPFAM" id="SSF52402">
    <property type="entry name" value="Adenine nucleotide alpha hydrolases-like"/>
    <property type="match status" value="1"/>
</dbReference>
<dbReference type="NCBIfam" id="TIGR00420">
    <property type="entry name" value="trmU"/>
    <property type="match status" value="1"/>
</dbReference>
<feature type="binding site" evidence="11">
    <location>
        <position position="133"/>
    </location>
    <ligand>
        <name>ATP</name>
        <dbReference type="ChEBI" id="CHEBI:30616"/>
    </ligand>
</feature>
<dbReference type="FunFam" id="2.30.30.280:FF:000001">
    <property type="entry name" value="tRNA-specific 2-thiouridylase MnmA"/>
    <property type="match status" value="1"/>
</dbReference>
<feature type="domain" description="tRNA-specific 2-thiouridylase MnmA-like central" evidence="13">
    <location>
        <begin position="216"/>
        <end position="279"/>
    </location>
</feature>
<feature type="domain" description="tRNA-specific 2-thiouridylase MnmA-like C-terminal" evidence="12">
    <location>
        <begin position="286"/>
        <end position="362"/>
    </location>
</feature>
<dbReference type="GO" id="GO:0000049">
    <property type="term" value="F:tRNA binding"/>
    <property type="evidence" value="ECO:0007669"/>
    <property type="project" value="UniProtKB-KW"/>
</dbReference>
<dbReference type="Gene3D" id="3.40.50.620">
    <property type="entry name" value="HUPs"/>
    <property type="match status" value="1"/>
</dbReference>
<keyword evidence="6 11" id="KW-0067">ATP-binding</keyword>
<keyword evidence="5 11" id="KW-0547">Nucleotide-binding</keyword>
<dbReference type="Gene3D" id="2.40.30.10">
    <property type="entry name" value="Translation factors"/>
    <property type="match status" value="1"/>
</dbReference>
<dbReference type="PANTHER" id="PTHR11933:SF5">
    <property type="entry name" value="MITOCHONDRIAL TRNA-SPECIFIC 2-THIOURIDYLASE 1"/>
    <property type="match status" value="1"/>
</dbReference>
<evidence type="ECO:0000256" key="11">
    <source>
        <dbReference type="HAMAP-Rule" id="MF_00144"/>
    </source>
</evidence>
<evidence type="ECO:0000256" key="6">
    <source>
        <dbReference type="ARBA" id="ARBA00022840"/>
    </source>
</evidence>
<comment type="subcellular location">
    <subcellularLocation>
        <location evidence="11">Cytoplasm</location>
    </subcellularLocation>
</comment>
<keyword evidence="4 11" id="KW-0819">tRNA processing</keyword>
<evidence type="ECO:0000256" key="3">
    <source>
        <dbReference type="ARBA" id="ARBA00022679"/>
    </source>
</evidence>
<dbReference type="AlphaFoldDB" id="A0A7X2P6Z3"/>
<keyword evidence="1 11" id="KW-0963">Cytoplasm</keyword>
<feature type="active site" description="Nucleophile" evidence="11">
    <location>
        <position position="109"/>
    </location>
</feature>
<dbReference type="InterPro" id="IPR014729">
    <property type="entry name" value="Rossmann-like_a/b/a_fold"/>
</dbReference>
<evidence type="ECO:0000256" key="7">
    <source>
        <dbReference type="ARBA" id="ARBA00022884"/>
    </source>
</evidence>
<dbReference type="GO" id="GO:0005524">
    <property type="term" value="F:ATP binding"/>
    <property type="evidence" value="ECO:0007669"/>
    <property type="project" value="UniProtKB-KW"/>
</dbReference>
<gene>
    <name evidence="11 14" type="primary">mnmA</name>
    <name evidence="14" type="ORF">FYJ60_03535</name>
</gene>
<comment type="caution">
    <text evidence="11">Lacks conserved residue(s) required for the propagation of feature annotation.</text>
</comment>
<dbReference type="FunFam" id="3.40.50.620:FF:000115">
    <property type="entry name" value="tRNA-specific 2-thiouridylase MnmA"/>
    <property type="match status" value="1"/>
</dbReference>
<dbReference type="GO" id="GO:0002143">
    <property type="term" value="P:tRNA wobble position uridine thiolation"/>
    <property type="evidence" value="ECO:0007669"/>
    <property type="project" value="TreeGrafter"/>
</dbReference>
<comment type="caution">
    <text evidence="14">The sequence shown here is derived from an EMBL/GenBank/DDBJ whole genome shotgun (WGS) entry which is preliminary data.</text>
</comment>
<keyword evidence="8" id="KW-1015">Disulfide bond</keyword>
<feature type="region of interest" description="Interaction with tRNA" evidence="11">
    <location>
        <begin position="157"/>
        <end position="159"/>
    </location>
</feature>
<protein>
    <recommendedName>
        <fullName evidence="11">tRNA-specific 2-thiouridylase MnmA</fullName>
        <ecNumber evidence="11">2.8.1.13</ecNumber>
    </recommendedName>
</protein>
<dbReference type="Pfam" id="PF20259">
    <property type="entry name" value="tRNA_Me_trans_M"/>
    <property type="match status" value="1"/>
</dbReference>
<proteinExistence type="inferred from homology"/>
<comment type="similarity">
    <text evidence="11">Belongs to the MnmA/TRMU family.</text>
</comment>
<dbReference type="PANTHER" id="PTHR11933">
    <property type="entry name" value="TRNA 5-METHYLAMINOMETHYL-2-THIOURIDYLATE -METHYLTRANSFERASE"/>
    <property type="match status" value="1"/>
</dbReference>
<evidence type="ECO:0000256" key="1">
    <source>
        <dbReference type="ARBA" id="ARBA00022490"/>
    </source>
</evidence>
<dbReference type="GO" id="GO:0005737">
    <property type="term" value="C:cytoplasm"/>
    <property type="evidence" value="ECO:0007669"/>
    <property type="project" value="UniProtKB-SubCell"/>
</dbReference>
<evidence type="ECO:0000256" key="10">
    <source>
        <dbReference type="ARBA" id="ARBA00056575"/>
    </source>
</evidence>
<feature type="region of interest" description="Interaction with tRNA" evidence="11">
    <location>
        <begin position="313"/>
        <end position="314"/>
    </location>
</feature>
<dbReference type="EC" id="2.8.1.13" evidence="11"/>
<dbReference type="FunFam" id="2.40.30.10:FF:000023">
    <property type="entry name" value="tRNA-specific 2-thiouridylase MnmA"/>
    <property type="match status" value="1"/>
</dbReference>
<dbReference type="InterPro" id="IPR004506">
    <property type="entry name" value="MnmA-like"/>
</dbReference>
<evidence type="ECO:0000256" key="4">
    <source>
        <dbReference type="ARBA" id="ARBA00022694"/>
    </source>
</evidence>
<dbReference type="InterPro" id="IPR023382">
    <property type="entry name" value="MnmA-like_central_sf"/>
</dbReference>
<feature type="active site" description="Cysteine persulfide intermediate" evidence="11">
    <location>
        <position position="207"/>
    </location>
</feature>
<feature type="site" description="Interaction with tRNA" evidence="11">
    <location>
        <position position="346"/>
    </location>
</feature>
<dbReference type="HAMAP" id="MF_00144">
    <property type="entry name" value="tRNA_thiouridyl_MnmA"/>
    <property type="match status" value="1"/>
</dbReference>
<dbReference type="Gene3D" id="2.30.30.280">
    <property type="entry name" value="Adenine nucleotide alpha hydrolases-like domains"/>
    <property type="match status" value="1"/>
</dbReference>
<dbReference type="Pfam" id="PF03054">
    <property type="entry name" value="tRNA_Me_trans"/>
    <property type="match status" value="1"/>
</dbReference>
<sequence>MEKENSSVKTALIAMSGGVDSSVAAYIMHQKGYRCMGTTMRLFSNGEIHREGAHTCCSAKDVEDAAMVAEEIGIPYGVINMMDDFNEKIIQKFIRVYEEGGTPNPCIDCNRYMKFDKLMEFAHENGYDYIVTGHYARIERDENTGRWLLKKAVDSTKDQSYVLYSLTQEQLAHTQFPLGELRKTEVRKIAGALKFVNADKHDSQDICFVPDGDYVEFIENYTGKAHAPGDFLDLQGNKIGTHQGAISYTIGQRRGLHLAMGEHVYVCRKDMKNNTVTVGPGQALFSRTLIADDMNWISIPELSGPMHVAAKARYRQKEQPATVWPLKDGKIRLVFDEPQRALTVGQALVLYDGDVVVGGGTITEVPEEEPVGSAG</sequence>
<evidence type="ECO:0000259" key="12">
    <source>
        <dbReference type="Pfam" id="PF20258"/>
    </source>
</evidence>
<dbReference type="NCBIfam" id="NF001138">
    <property type="entry name" value="PRK00143.1"/>
    <property type="match status" value="1"/>
</dbReference>
<evidence type="ECO:0000256" key="2">
    <source>
        <dbReference type="ARBA" id="ARBA00022555"/>
    </source>
</evidence>
<evidence type="ECO:0000313" key="14">
    <source>
        <dbReference type="EMBL" id="MST81390.1"/>
    </source>
</evidence>
<dbReference type="Proteomes" id="UP000466864">
    <property type="component" value="Unassembled WGS sequence"/>
</dbReference>